<protein>
    <submittedName>
        <fullName evidence="2">Uncharacterized protein</fullName>
    </submittedName>
</protein>
<gene>
    <name evidence="2" type="ORF">PAXINDRAFT_157890</name>
</gene>
<evidence type="ECO:0000256" key="1">
    <source>
        <dbReference type="SAM" id="MobiDB-lite"/>
    </source>
</evidence>
<dbReference type="AlphaFoldDB" id="A0A0C9TQF3"/>
<feature type="region of interest" description="Disordered" evidence="1">
    <location>
        <begin position="67"/>
        <end position="91"/>
    </location>
</feature>
<evidence type="ECO:0000313" key="2">
    <source>
        <dbReference type="EMBL" id="KIJ09406.1"/>
    </source>
</evidence>
<organism evidence="2 3">
    <name type="scientific">Paxillus involutus ATCC 200175</name>
    <dbReference type="NCBI Taxonomy" id="664439"/>
    <lineage>
        <taxon>Eukaryota</taxon>
        <taxon>Fungi</taxon>
        <taxon>Dikarya</taxon>
        <taxon>Basidiomycota</taxon>
        <taxon>Agaricomycotina</taxon>
        <taxon>Agaricomycetes</taxon>
        <taxon>Agaricomycetidae</taxon>
        <taxon>Boletales</taxon>
        <taxon>Paxilineae</taxon>
        <taxon>Paxillaceae</taxon>
        <taxon>Paxillus</taxon>
    </lineage>
</organism>
<dbReference type="HOGENOM" id="CLU_081165_0_0_1"/>
<dbReference type="Proteomes" id="UP000053647">
    <property type="component" value="Unassembled WGS sequence"/>
</dbReference>
<sequence>MLKAALAKSLAFSRTFNERNLEYMWYPSWCLTLVDLVADCPNLIVAPQYPLYYSADALDKWQREMGIEDEEEGCDPDDGEFDPDDEEVDPNAEEFDLDDEEVDPDYEEVPAVRGRATAFAGPPVRAPSHSIEPEEDVSMDFEDDGSVATIPGRGGEDDNDRYGGWRITEVSVPLIVEEKRFPSRSLSGPALATRIKGHIADAMYQLHQQAAHLFLSDSKPQSVMVIGACGPYWSNTTIDRGNIDNIMDVLAGPISKKRLAEKVESILLRWSKPLCLDVARSNARLGTVYDRLRALSPVMDDLLEN</sequence>
<name>A0A0C9TQF3_PAXIN</name>
<dbReference type="EMBL" id="KN819466">
    <property type="protein sequence ID" value="KIJ09406.1"/>
    <property type="molecule type" value="Genomic_DNA"/>
</dbReference>
<proteinExistence type="predicted"/>
<accession>A0A0C9TQF3</accession>
<dbReference type="OrthoDB" id="2610860at2759"/>
<evidence type="ECO:0000313" key="3">
    <source>
        <dbReference type="Proteomes" id="UP000053647"/>
    </source>
</evidence>
<reference evidence="2 3" key="1">
    <citation type="submission" date="2014-06" db="EMBL/GenBank/DDBJ databases">
        <authorList>
            <consortium name="DOE Joint Genome Institute"/>
            <person name="Kuo A."/>
            <person name="Kohler A."/>
            <person name="Nagy L.G."/>
            <person name="Floudas D."/>
            <person name="Copeland A."/>
            <person name="Barry K.W."/>
            <person name="Cichocki N."/>
            <person name="Veneault-Fourrey C."/>
            <person name="LaButti K."/>
            <person name="Lindquist E.A."/>
            <person name="Lipzen A."/>
            <person name="Lundell T."/>
            <person name="Morin E."/>
            <person name="Murat C."/>
            <person name="Sun H."/>
            <person name="Tunlid A."/>
            <person name="Henrissat B."/>
            <person name="Grigoriev I.V."/>
            <person name="Hibbett D.S."/>
            <person name="Martin F."/>
            <person name="Nordberg H.P."/>
            <person name="Cantor M.N."/>
            <person name="Hua S.X."/>
        </authorList>
    </citation>
    <scope>NUCLEOTIDE SEQUENCE [LARGE SCALE GENOMIC DNA]</scope>
    <source>
        <strain evidence="2 3">ATCC 200175</strain>
    </source>
</reference>
<keyword evidence="3" id="KW-1185">Reference proteome</keyword>
<reference evidence="3" key="2">
    <citation type="submission" date="2015-01" db="EMBL/GenBank/DDBJ databases">
        <title>Evolutionary Origins and Diversification of the Mycorrhizal Mutualists.</title>
        <authorList>
            <consortium name="DOE Joint Genome Institute"/>
            <consortium name="Mycorrhizal Genomics Consortium"/>
            <person name="Kohler A."/>
            <person name="Kuo A."/>
            <person name="Nagy L.G."/>
            <person name="Floudas D."/>
            <person name="Copeland A."/>
            <person name="Barry K.W."/>
            <person name="Cichocki N."/>
            <person name="Veneault-Fourrey C."/>
            <person name="LaButti K."/>
            <person name="Lindquist E.A."/>
            <person name="Lipzen A."/>
            <person name="Lundell T."/>
            <person name="Morin E."/>
            <person name="Murat C."/>
            <person name="Riley R."/>
            <person name="Ohm R."/>
            <person name="Sun H."/>
            <person name="Tunlid A."/>
            <person name="Henrissat B."/>
            <person name="Grigoriev I.V."/>
            <person name="Hibbett D.S."/>
            <person name="Martin F."/>
        </authorList>
    </citation>
    <scope>NUCLEOTIDE SEQUENCE [LARGE SCALE GENOMIC DNA]</scope>
    <source>
        <strain evidence="3">ATCC 200175</strain>
    </source>
</reference>